<organism evidence="1">
    <name type="scientific">hydrothermal vent metagenome</name>
    <dbReference type="NCBI Taxonomy" id="652676"/>
    <lineage>
        <taxon>unclassified sequences</taxon>
        <taxon>metagenomes</taxon>
        <taxon>ecological metagenomes</taxon>
    </lineage>
</organism>
<proteinExistence type="predicted"/>
<accession>A0A3B1CTT6</accession>
<evidence type="ECO:0008006" key="2">
    <source>
        <dbReference type="Google" id="ProtNLM"/>
    </source>
</evidence>
<sequence length="271" mass="31183">MKTLYFFFFLVFFSLPFSSHVPLFASEISRDRAESTNFAYGPGERLVYKLSYLGVPAGSAVMEVLKKSSVRGRSVYPVLSTVKSNKFVSVFYPVRDRIETFIDVKGGYSHRIEVKQRQGRKKRDKVIDFDQVRHRATQFKNDKIETFQIPPKVQDSLSSLYHFRSQATFEVGKSTFIDVHESNKNWELEIKVLNRETITTALGTFNTFKVKAYVRYEGIFMDKGDVTLWLTDDERRIPVLIKTKIKIGSITAVLESSEVPTPTYQAKADIQ</sequence>
<reference evidence="1" key="1">
    <citation type="submission" date="2018-06" db="EMBL/GenBank/DDBJ databases">
        <authorList>
            <person name="Zhirakovskaya E."/>
        </authorList>
    </citation>
    <scope>NUCLEOTIDE SEQUENCE</scope>
</reference>
<dbReference type="AlphaFoldDB" id="A0A3B1CTT6"/>
<dbReference type="Gene3D" id="2.40.360.20">
    <property type="match status" value="1"/>
</dbReference>
<dbReference type="Pfam" id="PF11306">
    <property type="entry name" value="DUF3108"/>
    <property type="match status" value="1"/>
</dbReference>
<dbReference type="InterPro" id="IPR021457">
    <property type="entry name" value="DUF3108"/>
</dbReference>
<name>A0A3B1CTT6_9ZZZZ</name>
<evidence type="ECO:0000313" key="1">
    <source>
        <dbReference type="EMBL" id="VAX31792.1"/>
    </source>
</evidence>
<gene>
    <name evidence="1" type="ORF">MNBD_NITROSPIRAE01-1023</name>
</gene>
<protein>
    <recommendedName>
        <fullName evidence="2">DUF3108 domain-containing protein</fullName>
    </recommendedName>
</protein>
<dbReference type="EMBL" id="UOGF01000078">
    <property type="protein sequence ID" value="VAX31792.1"/>
    <property type="molecule type" value="Genomic_DNA"/>
</dbReference>